<sequence>MKKTMYAVISAISLAVLGGTLFAAPKKDKNFGKKSVVLISREEGSGTRGAFVELFGIEMKNAEGKKVDFTSEEADITNSTEVMLTSVAGNKYAIGYVSLGSLNKTVKALKIEGVSPSVSSIKNGTYKISRPFNIVTKQTGLSENASDFIRFILSSDGQAIVEANGYISATQNPAYIATGKKGKITVAGSSSVTPVMEKLAEAYEKLNPEIKIEVQMSDSTTGVNSALNGVCEIGMASRELKDSEKAKGALQIKIAIDGIAVIINKENPTESASIQSVKDLYIGTISKWGDVK</sequence>
<evidence type="ECO:0000259" key="3">
    <source>
        <dbReference type="Pfam" id="PF12849"/>
    </source>
</evidence>
<dbReference type="InterPro" id="IPR050811">
    <property type="entry name" value="Phosphate_ABC_transporter"/>
</dbReference>
<dbReference type="SUPFAM" id="SSF53850">
    <property type="entry name" value="Periplasmic binding protein-like II"/>
    <property type="match status" value="2"/>
</dbReference>
<evidence type="ECO:0000256" key="1">
    <source>
        <dbReference type="ARBA" id="ARBA00022729"/>
    </source>
</evidence>
<evidence type="ECO:0000313" key="4">
    <source>
        <dbReference type="EMBL" id="AEB14892.1"/>
    </source>
</evidence>
<dbReference type="PANTHER" id="PTHR30570:SF1">
    <property type="entry name" value="PHOSPHATE-BINDING PROTEIN PSTS"/>
    <property type="match status" value="1"/>
</dbReference>
<dbReference type="PANTHER" id="PTHR30570">
    <property type="entry name" value="PERIPLASMIC PHOSPHATE BINDING COMPONENT OF PHOSPHATE ABC TRANSPORTER"/>
    <property type="match status" value="1"/>
</dbReference>
<keyword evidence="1 2" id="KW-0732">Signal</keyword>
<dbReference type="RefSeq" id="WP_013702148.1">
    <property type="nucleotide sequence ID" value="NC_015385.1"/>
</dbReference>
<protein>
    <submittedName>
        <fullName evidence="4">Phosphate ABC transporter, phosphate-binding protein, putative</fullName>
    </submittedName>
</protein>
<keyword evidence="5" id="KW-1185">Reference proteome</keyword>
<dbReference type="Gene3D" id="3.40.190.10">
    <property type="entry name" value="Periplasmic binding protein-like II"/>
    <property type="match status" value="2"/>
</dbReference>
<dbReference type="AlphaFoldDB" id="F2NW37"/>
<dbReference type="GeneID" id="302999141"/>
<feature type="domain" description="PBP" evidence="3">
    <location>
        <begin position="179"/>
        <end position="290"/>
    </location>
</feature>
<evidence type="ECO:0000313" key="5">
    <source>
        <dbReference type="Proteomes" id="UP000006852"/>
    </source>
</evidence>
<gene>
    <name evidence="4" type="ordered locus">Tresu_2019</name>
</gene>
<organism evidence="4 5">
    <name type="scientific">Treponema succinifaciens (strain ATCC 33096 / DSM 2489 / 6091)</name>
    <dbReference type="NCBI Taxonomy" id="869209"/>
    <lineage>
        <taxon>Bacteria</taxon>
        <taxon>Pseudomonadati</taxon>
        <taxon>Spirochaetota</taxon>
        <taxon>Spirochaetia</taxon>
        <taxon>Spirochaetales</taxon>
        <taxon>Treponemataceae</taxon>
        <taxon>Treponema</taxon>
    </lineage>
</organism>
<dbReference type="KEGG" id="tsu:Tresu_2019"/>
<dbReference type="eggNOG" id="COG0226">
    <property type="taxonomic scope" value="Bacteria"/>
</dbReference>
<proteinExistence type="predicted"/>
<reference evidence="4 5" key="1">
    <citation type="journal article" date="2011" name="Stand. Genomic Sci.">
        <title>Complete genome sequence of Treponema succinifaciens type strain (6091).</title>
        <authorList>
            <person name="Han C."/>
            <person name="Gronow S."/>
            <person name="Teshima H."/>
            <person name="Lapidus A."/>
            <person name="Nolan M."/>
            <person name="Lucas S."/>
            <person name="Hammon N."/>
            <person name="Deshpande S."/>
            <person name="Cheng J.F."/>
            <person name="Zeytun A."/>
            <person name="Tapia R."/>
            <person name="Goodwin L."/>
            <person name="Pitluck S."/>
            <person name="Liolios K."/>
            <person name="Pagani I."/>
            <person name="Ivanova N."/>
            <person name="Mavromatis K."/>
            <person name="Mikhailova N."/>
            <person name="Huntemann M."/>
            <person name="Pati A."/>
            <person name="Chen A."/>
            <person name="Palaniappan K."/>
            <person name="Land M."/>
            <person name="Hauser L."/>
            <person name="Brambilla E.M."/>
            <person name="Rohde M."/>
            <person name="Goker M."/>
            <person name="Woyke T."/>
            <person name="Bristow J."/>
            <person name="Eisen J.A."/>
            <person name="Markowitz V."/>
            <person name="Hugenholtz P."/>
            <person name="Kyrpides N.C."/>
            <person name="Klenk H.P."/>
            <person name="Detter J.C."/>
        </authorList>
    </citation>
    <scope>NUCLEOTIDE SEQUENCE [LARGE SCALE GENOMIC DNA]</scope>
    <source>
        <strain evidence="5">ATCC 33096 / DSM 2489 / 6091</strain>
    </source>
</reference>
<accession>F2NW37</accession>
<dbReference type="STRING" id="869209.Tresu_2019"/>
<dbReference type="OrthoDB" id="9790048at2"/>
<dbReference type="Pfam" id="PF12849">
    <property type="entry name" value="PBP_like_2"/>
    <property type="match status" value="2"/>
</dbReference>
<feature type="domain" description="PBP" evidence="3">
    <location>
        <begin position="33"/>
        <end position="155"/>
    </location>
</feature>
<dbReference type="EMBL" id="CP002631">
    <property type="protein sequence ID" value="AEB14892.1"/>
    <property type="molecule type" value="Genomic_DNA"/>
</dbReference>
<name>F2NW37_TRES6</name>
<feature type="signal peptide" evidence="2">
    <location>
        <begin position="1"/>
        <end position="23"/>
    </location>
</feature>
<dbReference type="HOGENOM" id="CLU_073531_0_0_12"/>
<dbReference type="InterPro" id="IPR024370">
    <property type="entry name" value="PBP_domain"/>
</dbReference>
<feature type="chain" id="PRO_5003287479" evidence="2">
    <location>
        <begin position="24"/>
        <end position="292"/>
    </location>
</feature>
<evidence type="ECO:0000256" key="2">
    <source>
        <dbReference type="SAM" id="SignalP"/>
    </source>
</evidence>
<dbReference type="Proteomes" id="UP000006852">
    <property type="component" value="Chromosome"/>
</dbReference>
<reference evidence="5" key="2">
    <citation type="submission" date="2011-04" db="EMBL/GenBank/DDBJ databases">
        <title>The complete genome of chromosome of Treponema succinifaciens DSM 2489.</title>
        <authorList>
            <person name="Lucas S."/>
            <person name="Copeland A."/>
            <person name="Lapidus A."/>
            <person name="Bruce D."/>
            <person name="Goodwin L."/>
            <person name="Pitluck S."/>
            <person name="Peters L."/>
            <person name="Kyrpides N."/>
            <person name="Mavromatis K."/>
            <person name="Ivanova N."/>
            <person name="Ovchinnikova G."/>
            <person name="Teshima H."/>
            <person name="Detter J.C."/>
            <person name="Tapia R."/>
            <person name="Han C."/>
            <person name="Land M."/>
            <person name="Hauser L."/>
            <person name="Markowitz V."/>
            <person name="Cheng J.-F."/>
            <person name="Hugenholtz P."/>
            <person name="Woyke T."/>
            <person name="Wu D."/>
            <person name="Gronow S."/>
            <person name="Wellnitz S."/>
            <person name="Brambilla E."/>
            <person name="Klenk H.-P."/>
            <person name="Eisen J.A."/>
        </authorList>
    </citation>
    <scope>NUCLEOTIDE SEQUENCE [LARGE SCALE GENOMIC DNA]</scope>
    <source>
        <strain evidence="5">ATCC 33096 / DSM 2489 / 6091</strain>
    </source>
</reference>